<dbReference type="CDD" id="cd06587">
    <property type="entry name" value="VOC"/>
    <property type="match status" value="1"/>
</dbReference>
<protein>
    <submittedName>
        <fullName evidence="2">VOC family protein</fullName>
    </submittedName>
</protein>
<dbReference type="Gene3D" id="3.10.180.10">
    <property type="entry name" value="2,3-Dihydroxybiphenyl 1,2-Dioxygenase, domain 1"/>
    <property type="match status" value="1"/>
</dbReference>
<dbReference type="PROSITE" id="PS51819">
    <property type="entry name" value="VOC"/>
    <property type="match status" value="1"/>
</dbReference>
<sequence length="133" mass="14519">MDATAIDHVNLRIPADGLDAAVGFYRDALGFDIENRDLYESGEKPFFSVRLTPASVIHLRPAENFDPPARTAFDHVAIEFAHDIDELRDHLDAAGVEIDRQLEPLGATGVAPAVYVTDPFGYTLELKAAPADD</sequence>
<evidence type="ECO:0000313" key="3">
    <source>
        <dbReference type="Proteomes" id="UP001596460"/>
    </source>
</evidence>
<comment type="caution">
    <text evidence="2">The sequence shown here is derived from an EMBL/GenBank/DDBJ whole genome shotgun (WGS) entry which is preliminary data.</text>
</comment>
<dbReference type="InterPro" id="IPR037523">
    <property type="entry name" value="VOC_core"/>
</dbReference>
<evidence type="ECO:0000259" key="1">
    <source>
        <dbReference type="PROSITE" id="PS51819"/>
    </source>
</evidence>
<proteinExistence type="predicted"/>
<accession>A0ABD5XE06</accession>
<dbReference type="EMBL" id="JBHTAB010000001">
    <property type="protein sequence ID" value="MFC7127851.1"/>
    <property type="molecule type" value="Genomic_DNA"/>
</dbReference>
<gene>
    <name evidence="2" type="ORF">ACFQI8_00355</name>
</gene>
<reference evidence="2 3" key="1">
    <citation type="journal article" date="2019" name="Int. J. Syst. Evol. Microbiol.">
        <title>The Global Catalogue of Microorganisms (GCM) 10K type strain sequencing project: providing services to taxonomists for standard genome sequencing and annotation.</title>
        <authorList>
            <consortium name="The Broad Institute Genomics Platform"/>
            <consortium name="The Broad Institute Genome Sequencing Center for Infectious Disease"/>
            <person name="Wu L."/>
            <person name="Ma J."/>
        </authorList>
    </citation>
    <scope>NUCLEOTIDE SEQUENCE [LARGE SCALE GENOMIC DNA]</scope>
    <source>
        <strain evidence="2 3">DSM 26526</strain>
    </source>
</reference>
<dbReference type="Proteomes" id="UP001596460">
    <property type="component" value="Unassembled WGS sequence"/>
</dbReference>
<dbReference type="InterPro" id="IPR029068">
    <property type="entry name" value="Glyas_Bleomycin-R_OHBP_Dase"/>
</dbReference>
<dbReference type="InterPro" id="IPR004360">
    <property type="entry name" value="Glyas_Fos-R_dOase_dom"/>
</dbReference>
<dbReference type="SUPFAM" id="SSF54593">
    <property type="entry name" value="Glyoxalase/Bleomycin resistance protein/Dihydroxybiphenyl dioxygenase"/>
    <property type="match status" value="1"/>
</dbReference>
<evidence type="ECO:0000313" key="2">
    <source>
        <dbReference type="EMBL" id="MFC7127851.1"/>
    </source>
</evidence>
<feature type="domain" description="VOC" evidence="1">
    <location>
        <begin position="5"/>
        <end position="129"/>
    </location>
</feature>
<dbReference type="Pfam" id="PF00903">
    <property type="entry name" value="Glyoxalase"/>
    <property type="match status" value="1"/>
</dbReference>
<name>A0ABD5XE06_9EURY</name>
<keyword evidence="3" id="KW-1185">Reference proteome</keyword>
<dbReference type="RefSeq" id="WP_390242953.1">
    <property type="nucleotide sequence ID" value="NZ_JBHTAB010000001.1"/>
</dbReference>
<dbReference type="AlphaFoldDB" id="A0ABD5XE06"/>
<organism evidence="2 3">
    <name type="scientific">Haloferax chudinovii</name>
    <dbReference type="NCBI Taxonomy" id="1109010"/>
    <lineage>
        <taxon>Archaea</taxon>
        <taxon>Methanobacteriati</taxon>
        <taxon>Methanobacteriota</taxon>
        <taxon>Stenosarchaea group</taxon>
        <taxon>Halobacteria</taxon>
        <taxon>Halobacteriales</taxon>
        <taxon>Haloferacaceae</taxon>
        <taxon>Haloferax</taxon>
    </lineage>
</organism>